<dbReference type="PANTHER" id="PTHR13094:SF1">
    <property type="entry name" value="NADH DEHYDROGENASE [UBIQUINONE] 1 BETA SUBCOMPLEX SUBUNIT 10"/>
    <property type="match status" value="1"/>
</dbReference>
<keyword evidence="4" id="KW-0813">Transport</keyword>
<dbReference type="AlphaFoldDB" id="A0A974CK62"/>
<dbReference type="RefSeq" id="NP_001085849.1">
    <property type="nucleotide sequence ID" value="NM_001092380.1"/>
</dbReference>
<evidence type="ECO:0000313" key="14">
    <source>
        <dbReference type="EMBL" id="OCT73766.1"/>
    </source>
</evidence>
<evidence type="ECO:0000313" key="16">
    <source>
        <dbReference type="Xenbase" id="XB-GENE-5887850"/>
    </source>
</evidence>
<protein>
    <recommendedName>
        <fullName evidence="3">NADH dehydrogenase [ubiquinone] 1 beta subcomplex subunit 10</fullName>
    </recommendedName>
    <alternativeName>
        <fullName evidence="11">Complex I-PDSW</fullName>
    </alternativeName>
    <alternativeName>
        <fullName evidence="12">NADH-ubiquinone oxidoreductase PDSW subunit</fullName>
    </alternativeName>
</protein>
<dbReference type="InterPro" id="IPR019377">
    <property type="entry name" value="NADH_UbQ_OxRdtase_su10"/>
</dbReference>
<dbReference type="CTD" id="444276"/>
<evidence type="ECO:0000256" key="13">
    <source>
        <dbReference type="SAM" id="MobiDB-lite"/>
    </source>
</evidence>
<dbReference type="PANTHER" id="PTHR13094">
    <property type="entry name" value="NADH-UBIQUINONE OXIDOREDUCTASE PDSW SUBUNIT"/>
    <property type="match status" value="1"/>
</dbReference>
<dbReference type="AGR" id="Xenbase:XB-GENE-5887850"/>
<evidence type="ECO:0000256" key="7">
    <source>
        <dbReference type="ARBA" id="ARBA00022982"/>
    </source>
</evidence>
<evidence type="ECO:0000256" key="8">
    <source>
        <dbReference type="ARBA" id="ARBA00023128"/>
    </source>
</evidence>
<keyword evidence="5" id="KW-0679">Respiratory chain</keyword>
<evidence type="ECO:0000256" key="3">
    <source>
        <dbReference type="ARBA" id="ARBA00014109"/>
    </source>
</evidence>
<keyword evidence="9" id="KW-0472">Membrane</keyword>
<keyword evidence="6" id="KW-0999">Mitochondrion inner membrane</keyword>
<evidence type="ECO:0000256" key="1">
    <source>
        <dbReference type="ARBA" id="ARBA00004443"/>
    </source>
</evidence>
<dbReference type="EMBL" id="CM004477">
    <property type="protein sequence ID" value="OCT73766.1"/>
    <property type="molecule type" value="Genomic_DNA"/>
</dbReference>
<evidence type="ECO:0000256" key="11">
    <source>
        <dbReference type="ARBA" id="ARBA00030372"/>
    </source>
</evidence>
<accession>A0A974CK62</accession>
<evidence type="ECO:0000256" key="4">
    <source>
        <dbReference type="ARBA" id="ARBA00022448"/>
    </source>
</evidence>
<dbReference type="InterPro" id="IPR039993">
    <property type="entry name" value="NDUFB10"/>
</dbReference>
<dbReference type="OMA" id="CKPILEQ"/>
<evidence type="ECO:0000256" key="5">
    <source>
        <dbReference type="ARBA" id="ARBA00022660"/>
    </source>
</evidence>
<dbReference type="Pfam" id="PF10249">
    <property type="entry name" value="NDUFB10"/>
    <property type="match status" value="1"/>
</dbReference>
<reference evidence="15" key="1">
    <citation type="journal article" date="2016" name="Nature">
        <title>Genome evolution in the allotetraploid frog Xenopus laevis.</title>
        <authorList>
            <person name="Session A.M."/>
            <person name="Uno Y."/>
            <person name="Kwon T."/>
            <person name="Chapman J.A."/>
            <person name="Toyoda A."/>
            <person name="Takahashi S."/>
            <person name="Fukui A."/>
            <person name="Hikosaka A."/>
            <person name="Suzuki A."/>
            <person name="Kondo M."/>
            <person name="van Heeringen S.J."/>
            <person name="Quigley I."/>
            <person name="Heinz S."/>
            <person name="Ogino H."/>
            <person name="Ochi H."/>
            <person name="Hellsten U."/>
            <person name="Lyons J.B."/>
            <person name="Simakov O."/>
            <person name="Putnam N."/>
            <person name="Stites J."/>
            <person name="Kuroki Y."/>
            <person name="Tanaka T."/>
            <person name="Michiue T."/>
            <person name="Watanabe M."/>
            <person name="Bogdanovic O."/>
            <person name="Lister R."/>
            <person name="Georgiou G."/>
            <person name="Paranjpe S.S."/>
            <person name="van Kruijsbergen I."/>
            <person name="Shu S."/>
            <person name="Carlson J."/>
            <person name="Kinoshita T."/>
            <person name="Ohta Y."/>
            <person name="Mawaribuchi S."/>
            <person name="Jenkins J."/>
            <person name="Grimwood J."/>
            <person name="Schmutz J."/>
            <person name="Mitros T."/>
            <person name="Mozaffari S.V."/>
            <person name="Suzuki Y."/>
            <person name="Haramoto Y."/>
            <person name="Yamamoto T.S."/>
            <person name="Takagi C."/>
            <person name="Heald R."/>
            <person name="Miller K."/>
            <person name="Haudenschild C."/>
            <person name="Kitzman J."/>
            <person name="Nakayama T."/>
            <person name="Izutsu Y."/>
            <person name="Robert J."/>
            <person name="Fortriede J."/>
            <person name="Burns K."/>
            <person name="Lotay V."/>
            <person name="Karimi K."/>
            <person name="Yasuoka Y."/>
            <person name="Dichmann D.S."/>
            <person name="Flajnik M.F."/>
            <person name="Houston D.W."/>
            <person name="Shendure J."/>
            <person name="DuPasquier L."/>
            <person name="Vize P.D."/>
            <person name="Zorn A.M."/>
            <person name="Ito M."/>
            <person name="Marcotte E.M."/>
            <person name="Wallingford J.B."/>
            <person name="Ito Y."/>
            <person name="Asashima M."/>
            <person name="Ueno N."/>
            <person name="Matsuda Y."/>
            <person name="Veenstra G.J."/>
            <person name="Fujiyama A."/>
            <person name="Harland R.M."/>
            <person name="Taira M."/>
            <person name="Rokhsar D.S."/>
        </authorList>
    </citation>
    <scope>NUCLEOTIDE SEQUENCE [LARGE SCALE GENOMIC DNA]</scope>
    <source>
        <strain evidence="15">J</strain>
    </source>
</reference>
<comment type="function">
    <text evidence="10">Accessory subunit that is involved in the functional assembly of the mitochondrial respiratory chain complex I. Complex I has an NADH dehydrogenase activity with ubiquinone as an immediate electron acceptor and mediates the transfer of electrons from NADH to the respiratory chain.</text>
</comment>
<dbReference type="KEGG" id="xla:444276"/>
<dbReference type="GeneID" id="444276"/>
<proteinExistence type="inferred from homology"/>
<evidence type="ECO:0000256" key="6">
    <source>
        <dbReference type="ARBA" id="ARBA00022792"/>
    </source>
</evidence>
<organism evidence="14 15">
    <name type="scientific">Xenopus laevis</name>
    <name type="common">African clawed frog</name>
    <dbReference type="NCBI Taxonomy" id="8355"/>
    <lineage>
        <taxon>Eukaryota</taxon>
        <taxon>Metazoa</taxon>
        <taxon>Chordata</taxon>
        <taxon>Craniata</taxon>
        <taxon>Vertebrata</taxon>
        <taxon>Euteleostomi</taxon>
        <taxon>Amphibia</taxon>
        <taxon>Batrachia</taxon>
        <taxon>Anura</taxon>
        <taxon>Pipoidea</taxon>
        <taxon>Pipidae</taxon>
        <taxon>Xenopodinae</taxon>
        <taxon>Xenopus</taxon>
        <taxon>Xenopus</taxon>
    </lineage>
</organism>
<feature type="region of interest" description="Disordered" evidence="13">
    <location>
        <begin position="1"/>
        <end position="23"/>
    </location>
</feature>
<comment type="similarity">
    <text evidence="2">Belongs to the complex I NDUFB10 subunit family.</text>
</comment>
<keyword evidence="7" id="KW-0249">Electron transport</keyword>
<gene>
    <name evidence="16" type="primary">ndufb10.S</name>
    <name evidence="14" type="ORF">XELAEV_18032730mg</name>
</gene>
<evidence type="ECO:0000256" key="10">
    <source>
        <dbReference type="ARBA" id="ARBA00024857"/>
    </source>
</evidence>
<feature type="compositionally biased region" description="Basic and acidic residues" evidence="13">
    <location>
        <begin position="1"/>
        <end position="10"/>
    </location>
</feature>
<dbReference type="GO" id="GO:0005743">
    <property type="term" value="C:mitochondrial inner membrane"/>
    <property type="evidence" value="ECO:0007669"/>
    <property type="project" value="UniProtKB-SubCell"/>
</dbReference>
<comment type="subcellular location">
    <subcellularLocation>
        <location evidence="1">Mitochondrion inner membrane</location>
        <topology evidence="1">Peripheral membrane protein</topology>
        <orientation evidence="1">Matrix side</orientation>
    </subcellularLocation>
</comment>
<dbReference type="Proteomes" id="UP000694892">
    <property type="component" value="Chromosome 6S"/>
</dbReference>
<evidence type="ECO:0000313" key="15">
    <source>
        <dbReference type="Proteomes" id="UP000694892"/>
    </source>
</evidence>
<evidence type="ECO:0000256" key="12">
    <source>
        <dbReference type="ARBA" id="ARBA00032549"/>
    </source>
</evidence>
<name>A0A974CK62_XENLA</name>
<keyword evidence="8" id="KW-0496">Mitochondrion</keyword>
<evidence type="ECO:0000256" key="2">
    <source>
        <dbReference type="ARBA" id="ARBA00008317"/>
    </source>
</evidence>
<dbReference type="OrthoDB" id="6017729at2759"/>
<sequence>MPDDWKKDAYPEPPNRTPAADKQTALPNPAVIVGKLFNYAVDAPVTLFHDWVERQRLKNKYNYYHREYRRVPYLTECEVGDYLCYYEAEMQWKRDYKVDQEIVKVLQERMRACQQREGHSYIQNCAKEVAQFTEAAKGYQSRYGDLGAYGNARKCLMKQKHRMISERKAEAQDS</sequence>
<dbReference type="GO" id="GO:0045271">
    <property type="term" value="C:respiratory chain complex I"/>
    <property type="evidence" value="ECO:0007669"/>
    <property type="project" value="UniProtKB-ARBA"/>
</dbReference>
<evidence type="ECO:0000256" key="9">
    <source>
        <dbReference type="ARBA" id="ARBA00023136"/>
    </source>
</evidence>
<dbReference type="Xenbase" id="XB-GENE-5887850">
    <property type="gene designation" value="ndufb10.S"/>
</dbReference>